<evidence type="ECO:0000256" key="15">
    <source>
        <dbReference type="ARBA" id="ARBA00031093"/>
    </source>
</evidence>
<evidence type="ECO:0000256" key="1">
    <source>
        <dbReference type="ARBA" id="ARBA00004651"/>
    </source>
</evidence>
<dbReference type="AlphaFoldDB" id="A0A8S4A2T6"/>
<dbReference type="PANTHER" id="PTHR24238">
    <property type="entry name" value="G-PROTEIN COUPLED RECEPTOR"/>
    <property type="match status" value="1"/>
</dbReference>
<comment type="subcellular location">
    <subcellularLocation>
        <location evidence="1">Cell membrane</location>
        <topology evidence="1">Multi-pass membrane protein</topology>
    </subcellularLocation>
</comment>
<sequence length="424" mass="48852">MEFCRHFYNQFNDSLRGFDHRTSNTTWSQYVQMCNSTRRGNISQVNDFIILPYLLIFLLSVVGNTLVILTLVRHKKMRTVTNMFLLNLAISDLLLAVFCMPFTLIPMMMERFIFGPVVCKLIRYAQAVSVGVSCATLVAISIERFYAICQPLKSRRWQTLSHSYKVILAIWLVFATLMVPIAVFNKLLELNNGAYACREIWPIHVMECLYTILLDIVLLVLPLFLMGYSYGRISKDLWSEVSLTAGSEPSDVVEKQNGYTSPQNKSPLLPRRQIARSISTESSSGKCQLEVLRPAYYCRVLANKKRVVKMLCVVVLEYFICWTPLFVLNSWTVLNYVSARENITPLLKTIILLLSYLSSCIHPITYCFMNRRFRQSFADVFRCCFRKKLSSAFFSVATGVSDRADTLNTRQSPRHVKITWKRKS</sequence>
<dbReference type="PANTHER" id="PTHR24238:SF75">
    <property type="entry name" value="CHOLECYSTOKININ-LIKE RECEPTOR AT 17D1-RELATED"/>
    <property type="match status" value="1"/>
</dbReference>
<keyword evidence="9" id="KW-1015">Disulfide bond</keyword>
<comment type="similarity">
    <text evidence="16">Belongs to the G-protein coupled receptor 1 family.</text>
</comment>
<dbReference type="PRINTS" id="PR00527">
    <property type="entry name" value="GASTRINR"/>
</dbReference>
<evidence type="ECO:0000256" key="16">
    <source>
        <dbReference type="RuleBase" id="RU000688"/>
    </source>
</evidence>
<keyword evidence="20" id="KW-1185">Reference proteome</keyword>
<dbReference type="InterPro" id="IPR009126">
    <property type="entry name" value="Cholcskin_rcpt"/>
</dbReference>
<proteinExistence type="inferred from homology"/>
<evidence type="ECO:0000256" key="7">
    <source>
        <dbReference type="ARBA" id="ARBA00023136"/>
    </source>
</evidence>
<feature type="transmembrane region" description="Helical" evidence="17">
    <location>
        <begin position="307"/>
        <end position="327"/>
    </location>
</feature>
<dbReference type="InterPro" id="IPR000276">
    <property type="entry name" value="GPCR_Rhodpsn"/>
</dbReference>
<dbReference type="InterPro" id="IPR000314">
    <property type="entry name" value="Gastrin_rcpt"/>
</dbReference>
<feature type="transmembrane region" description="Helical" evidence="17">
    <location>
        <begin position="121"/>
        <end position="142"/>
    </location>
</feature>
<dbReference type="SUPFAM" id="SSF81321">
    <property type="entry name" value="Family A G protein-coupled receptor-like"/>
    <property type="match status" value="1"/>
</dbReference>
<evidence type="ECO:0000256" key="8">
    <source>
        <dbReference type="ARBA" id="ARBA00023139"/>
    </source>
</evidence>
<evidence type="ECO:0000256" key="11">
    <source>
        <dbReference type="ARBA" id="ARBA00023180"/>
    </source>
</evidence>
<evidence type="ECO:0000256" key="5">
    <source>
        <dbReference type="ARBA" id="ARBA00022989"/>
    </source>
</evidence>
<keyword evidence="7 17" id="KW-0472">Membrane</keyword>
<evidence type="ECO:0000256" key="12">
    <source>
        <dbReference type="ARBA" id="ARBA00023224"/>
    </source>
</evidence>
<dbReference type="PROSITE" id="PS00237">
    <property type="entry name" value="G_PROTEIN_RECEP_F1_1"/>
    <property type="match status" value="1"/>
</dbReference>
<evidence type="ECO:0000313" key="19">
    <source>
        <dbReference type="EMBL" id="CAG5134642.1"/>
    </source>
</evidence>
<dbReference type="PROSITE" id="PS50262">
    <property type="entry name" value="G_PROTEIN_RECEP_F1_2"/>
    <property type="match status" value="1"/>
</dbReference>
<dbReference type="Pfam" id="PF00001">
    <property type="entry name" value="7tm_1"/>
    <property type="match status" value="1"/>
</dbReference>
<evidence type="ECO:0000313" key="20">
    <source>
        <dbReference type="Proteomes" id="UP000678393"/>
    </source>
</evidence>
<feature type="domain" description="G-protein coupled receptors family 1 profile" evidence="18">
    <location>
        <begin position="63"/>
        <end position="366"/>
    </location>
</feature>
<feature type="transmembrane region" description="Helical" evidence="17">
    <location>
        <begin position="347"/>
        <end position="368"/>
    </location>
</feature>
<keyword evidence="6 16" id="KW-0297">G-protein coupled receptor</keyword>
<evidence type="ECO:0000259" key="18">
    <source>
        <dbReference type="PROSITE" id="PS50262"/>
    </source>
</evidence>
<protein>
    <recommendedName>
        <fullName evidence="2">Gastrin/cholecystokinin type B receptor</fullName>
    </recommendedName>
    <alternativeName>
        <fullName evidence="15">Cholecystokinin-2 receptor</fullName>
    </alternativeName>
</protein>
<evidence type="ECO:0000256" key="9">
    <source>
        <dbReference type="ARBA" id="ARBA00023157"/>
    </source>
</evidence>
<comment type="caution">
    <text evidence="19">The sequence shown here is derived from an EMBL/GenBank/DDBJ whole genome shotgun (WGS) entry which is preliminary data.</text>
</comment>
<keyword evidence="5 17" id="KW-1133">Transmembrane helix</keyword>
<dbReference type="SMART" id="SM01381">
    <property type="entry name" value="7TM_GPCR_Srsx"/>
    <property type="match status" value="1"/>
</dbReference>
<dbReference type="EMBL" id="CAJHNH020007445">
    <property type="protein sequence ID" value="CAG5134642.1"/>
    <property type="molecule type" value="Genomic_DNA"/>
</dbReference>
<keyword evidence="3" id="KW-1003">Cell membrane</keyword>
<feature type="transmembrane region" description="Helical" evidence="17">
    <location>
        <begin position="84"/>
        <end position="109"/>
    </location>
</feature>
<evidence type="ECO:0000256" key="13">
    <source>
        <dbReference type="ARBA" id="ARBA00023288"/>
    </source>
</evidence>
<dbReference type="GO" id="GO:0005886">
    <property type="term" value="C:plasma membrane"/>
    <property type="evidence" value="ECO:0007669"/>
    <property type="project" value="UniProtKB-SubCell"/>
</dbReference>
<evidence type="ECO:0000256" key="17">
    <source>
        <dbReference type="SAM" id="Phobius"/>
    </source>
</evidence>
<accession>A0A8S4A2T6</accession>
<keyword evidence="13" id="KW-0449">Lipoprotein</keyword>
<dbReference type="OrthoDB" id="10037617at2759"/>
<keyword evidence="4 16" id="KW-0812">Transmembrane</keyword>
<dbReference type="PRINTS" id="PR01822">
    <property type="entry name" value="CCYSTOKININR"/>
</dbReference>
<keyword evidence="12 16" id="KW-0807">Transducer</keyword>
<dbReference type="InterPro" id="IPR017452">
    <property type="entry name" value="GPCR_Rhodpsn_7TM"/>
</dbReference>
<dbReference type="GO" id="GO:0015054">
    <property type="term" value="F:gastrin receptor activity"/>
    <property type="evidence" value="ECO:0007669"/>
    <property type="project" value="InterPro"/>
</dbReference>
<organism evidence="19 20">
    <name type="scientific">Candidula unifasciata</name>
    <dbReference type="NCBI Taxonomy" id="100452"/>
    <lineage>
        <taxon>Eukaryota</taxon>
        <taxon>Metazoa</taxon>
        <taxon>Spiralia</taxon>
        <taxon>Lophotrochozoa</taxon>
        <taxon>Mollusca</taxon>
        <taxon>Gastropoda</taxon>
        <taxon>Heterobranchia</taxon>
        <taxon>Euthyneura</taxon>
        <taxon>Panpulmonata</taxon>
        <taxon>Eupulmonata</taxon>
        <taxon>Stylommatophora</taxon>
        <taxon>Helicina</taxon>
        <taxon>Helicoidea</taxon>
        <taxon>Geomitridae</taxon>
        <taxon>Candidula</taxon>
    </lineage>
</organism>
<evidence type="ECO:0000256" key="10">
    <source>
        <dbReference type="ARBA" id="ARBA00023170"/>
    </source>
</evidence>
<dbReference type="PRINTS" id="PR00237">
    <property type="entry name" value="GPCRRHODOPSN"/>
</dbReference>
<evidence type="ECO:0000256" key="4">
    <source>
        <dbReference type="ARBA" id="ARBA00022692"/>
    </source>
</evidence>
<gene>
    <name evidence="19" type="ORF">CUNI_LOCUS20200</name>
</gene>
<feature type="transmembrane region" description="Helical" evidence="17">
    <location>
        <begin position="48"/>
        <end position="72"/>
    </location>
</feature>
<feature type="transmembrane region" description="Helical" evidence="17">
    <location>
        <begin position="203"/>
        <end position="225"/>
    </location>
</feature>
<comment type="function">
    <text evidence="14">Receptor for gastrin and cholecystokinin. The CCK-B receptors occur throughout the central nervous system where they modulate anxiety, analgesia, arousal, and neuroleptic activity. This receptor mediates its action by association with G proteins that activate a phosphatidylinositol-calcium second messenger system.</text>
</comment>
<dbReference type="GO" id="GO:0008188">
    <property type="term" value="F:neuropeptide receptor activity"/>
    <property type="evidence" value="ECO:0007669"/>
    <property type="project" value="TreeGrafter"/>
</dbReference>
<keyword evidence="10 16" id="KW-0675">Receptor</keyword>
<keyword evidence="8" id="KW-0564">Palmitate</keyword>
<feature type="transmembrane region" description="Helical" evidence="17">
    <location>
        <begin position="163"/>
        <end position="183"/>
    </location>
</feature>
<evidence type="ECO:0000256" key="6">
    <source>
        <dbReference type="ARBA" id="ARBA00023040"/>
    </source>
</evidence>
<name>A0A8S4A2T6_9EUPU</name>
<dbReference type="Gene3D" id="1.20.1070.10">
    <property type="entry name" value="Rhodopsin 7-helix transmembrane proteins"/>
    <property type="match status" value="1"/>
</dbReference>
<dbReference type="Proteomes" id="UP000678393">
    <property type="component" value="Unassembled WGS sequence"/>
</dbReference>
<reference evidence="19" key="1">
    <citation type="submission" date="2021-04" db="EMBL/GenBank/DDBJ databases">
        <authorList>
            <consortium name="Molecular Ecology Group"/>
        </authorList>
    </citation>
    <scope>NUCLEOTIDE SEQUENCE</scope>
</reference>
<keyword evidence="11" id="KW-0325">Glycoprotein</keyword>
<evidence type="ECO:0000256" key="14">
    <source>
        <dbReference type="ARBA" id="ARBA00025402"/>
    </source>
</evidence>
<evidence type="ECO:0000256" key="3">
    <source>
        <dbReference type="ARBA" id="ARBA00022475"/>
    </source>
</evidence>
<evidence type="ECO:0000256" key="2">
    <source>
        <dbReference type="ARBA" id="ARBA00019090"/>
    </source>
</evidence>